<dbReference type="Proteomes" id="UP000177419">
    <property type="component" value="Unassembled WGS sequence"/>
</dbReference>
<dbReference type="AlphaFoldDB" id="A0A1F8EYT3"/>
<evidence type="ECO:0000256" key="3">
    <source>
        <dbReference type="ARBA" id="ARBA00023274"/>
    </source>
</evidence>
<comment type="similarity">
    <text evidence="1 5">Belongs to the bacterial ribosomal protein bL17 family.</text>
</comment>
<evidence type="ECO:0000256" key="6">
    <source>
        <dbReference type="RuleBase" id="RU000661"/>
    </source>
</evidence>
<dbReference type="PANTHER" id="PTHR14413:SF16">
    <property type="entry name" value="LARGE RIBOSOMAL SUBUNIT PROTEIN BL17M"/>
    <property type="match status" value="1"/>
</dbReference>
<dbReference type="InterPro" id="IPR000456">
    <property type="entry name" value="Ribosomal_bL17"/>
</dbReference>
<dbReference type="GO" id="GO:0006412">
    <property type="term" value="P:translation"/>
    <property type="evidence" value="ECO:0007669"/>
    <property type="project" value="InterPro"/>
</dbReference>
<evidence type="ECO:0000256" key="5">
    <source>
        <dbReference type="RuleBase" id="RU000660"/>
    </source>
</evidence>
<gene>
    <name evidence="7" type="ORF">A2746_01610</name>
</gene>
<name>A0A1F8EYT3_9BACT</name>
<evidence type="ECO:0000313" key="8">
    <source>
        <dbReference type="Proteomes" id="UP000177419"/>
    </source>
</evidence>
<dbReference type="STRING" id="1802669.A2746_01610"/>
<protein>
    <recommendedName>
        <fullName evidence="4 6">50S ribosomal protein L17</fullName>
    </recommendedName>
</protein>
<dbReference type="NCBIfam" id="TIGR00059">
    <property type="entry name" value="L17"/>
    <property type="match status" value="1"/>
</dbReference>
<reference evidence="7 8" key="1">
    <citation type="journal article" date="2016" name="Nat. Commun.">
        <title>Thousands of microbial genomes shed light on interconnected biogeochemical processes in an aquifer system.</title>
        <authorList>
            <person name="Anantharaman K."/>
            <person name="Brown C.T."/>
            <person name="Hug L.A."/>
            <person name="Sharon I."/>
            <person name="Castelle C.J."/>
            <person name="Probst A.J."/>
            <person name="Thomas B.C."/>
            <person name="Singh A."/>
            <person name="Wilkins M.J."/>
            <person name="Karaoz U."/>
            <person name="Brodie E.L."/>
            <person name="Williams K.H."/>
            <person name="Hubbard S.S."/>
            <person name="Banfield J.F."/>
        </authorList>
    </citation>
    <scope>NUCLEOTIDE SEQUENCE [LARGE SCALE GENOMIC DNA]</scope>
</reference>
<sequence>MRRGNIKKFGQVKNKRKAFVRSLITALIAHGKIKTTAARARVLSAQIQKLLTEAKKQNLSARKTLLAQLSEPMVKKLMSLAESFSARSGGFVKITGLGRRKSDGAPMTLVEWIK</sequence>
<dbReference type="Gene3D" id="3.90.1030.10">
    <property type="entry name" value="Ribosomal protein L17"/>
    <property type="match status" value="1"/>
</dbReference>
<dbReference type="GO" id="GO:0003735">
    <property type="term" value="F:structural constituent of ribosome"/>
    <property type="evidence" value="ECO:0007669"/>
    <property type="project" value="InterPro"/>
</dbReference>
<dbReference type="InterPro" id="IPR036373">
    <property type="entry name" value="Ribosomal_bL17_sf"/>
</dbReference>
<evidence type="ECO:0000256" key="1">
    <source>
        <dbReference type="ARBA" id="ARBA00008777"/>
    </source>
</evidence>
<dbReference type="GO" id="GO:0022625">
    <property type="term" value="C:cytosolic large ribosomal subunit"/>
    <property type="evidence" value="ECO:0007669"/>
    <property type="project" value="TreeGrafter"/>
</dbReference>
<dbReference type="SUPFAM" id="SSF64263">
    <property type="entry name" value="Prokaryotic ribosomal protein L17"/>
    <property type="match status" value="1"/>
</dbReference>
<accession>A0A1F8EYT3</accession>
<dbReference type="PANTHER" id="PTHR14413">
    <property type="entry name" value="RIBOSOMAL PROTEIN L17"/>
    <property type="match status" value="1"/>
</dbReference>
<dbReference type="Pfam" id="PF01196">
    <property type="entry name" value="Ribosomal_L17"/>
    <property type="match status" value="1"/>
</dbReference>
<organism evidence="7 8">
    <name type="scientific">Candidatus Yanofskybacteria bacterium RIFCSPHIGHO2_01_FULL_44_22</name>
    <dbReference type="NCBI Taxonomy" id="1802669"/>
    <lineage>
        <taxon>Bacteria</taxon>
        <taxon>Candidatus Yanofskyibacteriota</taxon>
    </lineage>
</organism>
<proteinExistence type="inferred from homology"/>
<evidence type="ECO:0000256" key="2">
    <source>
        <dbReference type="ARBA" id="ARBA00022980"/>
    </source>
</evidence>
<keyword evidence="2 5" id="KW-0689">Ribosomal protein</keyword>
<evidence type="ECO:0000256" key="4">
    <source>
        <dbReference type="ARBA" id="ARBA00035494"/>
    </source>
</evidence>
<keyword evidence="3 5" id="KW-0687">Ribonucleoprotein</keyword>
<dbReference type="EMBL" id="MGJJ01000001">
    <property type="protein sequence ID" value="OGN06023.1"/>
    <property type="molecule type" value="Genomic_DNA"/>
</dbReference>
<comment type="caution">
    <text evidence="7">The sequence shown here is derived from an EMBL/GenBank/DDBJ whole genome shotgun (WGS) entry which is preliminary data.</text>
</comment>
<evidence type="ECO:0000313" key="7">
    <source>
        <dbReference type="EMBL" id="OGN06023.1"/>
    </source>
</evidence>